<keyword evidence="3" id="KW-1185">Reference proteome</keyword>
<comment type="caution">
    <text evidence="2">The sequence shown here is derived from an EMBL/GenBank/DDBJ whole genome shotgun (WGS) entry which is preliminary data.</text>
</comment>
<evidence type="ECO:0000313" key="3">
    <source>
        <dbReference type="Proteomes" id="UP001304298"/>
    </source>
</evidence>
<dbReference type="Proteomes" id="UP001304298">
    <property type="component" value="Unassembled WGS sequence"/>
</dbReference>
<keyword evidence="1" id="KW-0732">Signal</keyword>
<accession>A0ABU5RHY6</accession>
<proteinExistence type="predicted"/>
<name>A0ABU5RHY6_9PSEU</name>
<organism evidence="2 3">
    <name type="scientific">Amycolatopsis heterodermiae</name>
    <dbReference type="NCBI Taxonomy" id="3110235"/>
    <lineage>
        <taxon>Bacteria</taxon>
        <taxon>Bacillati</taxon>
        <taxon>Actinomycetota</taxon>
        <taxon>Actinomycetes</taxon>
        <taxon>Pseudonocardiales</taxon>
        <taxon>Pseudonocardiaceae</taxon>
        <taxon>Amycolatopsis</taxon>
    </lineage>
</organism>
<sequence length="128" mass="13578">MKRLIPLAVATLAAGLLTAVPAQAAVTHRILFDNTKAETAGNADWIVGTSQPDPTGQNSAPQKETDWTGALSAWGVALQKTGQYSLKTLPSGNTITYGTSNALDLKNFDEFVLPEPNVVLSAAERRRS</sequence>
<evidence type="ECO:0000256" key="1">
    <source>
        <dbReference type="SAM" id="SignalP"/>
    </source>
</evidence>
<protein>
    <submittedName>
        <fullName evidence="2">Uncharacterized protein</fullName>
    </submittedName>
</protein>
<dbReference type="RefSeq" id="WP_323334741.1">
    <property type="nucleotide sequence ID" value="NZ_JAYFSI010000013.1"/>
</dbReference>
<evidence type="ECO:0000313" key="2">
    <source>
        <dbReference type="EMBL" id="MEA5365897.1"/>
    </source>
</evidence>
<dbReference type="EMBL" id="JAYFSI010000013">
    <property type="protein sequence ID" value="MEA5365897.1"/>
    <property type="molecule type" value="Genomic_DNA"/>
</dbReference>
<feature type="chain" id="PRO_5045372560" evidence="1">
    <location>
        <begin position="25"/>
        <end position="128"/>
    </location>
</feature>
<gene>
    <name evidence="2" type="ORF">VA596_40670</name>
</gene>
<feature type="signal peptide" evidence="1">
    <location>
        <begin position="1"/>
        <end position="24"/>
    </location>
</feature>
<reference evidence="2 3" key="1">
    <citation type="submission" date="2023-12" db="EMBL/GenBank/DDBJ databases">
        <title>Amycolatopsis sp. V23-08.</title>
        <authorList>
            <person name="Somphong A."/>
        </authorList>
    </citation>
    <scope>NUCLEOTIDE SEQUENCE [LARGE SCALE GENOMIC DNA]</scope>
    <source>
        <strain evidence="2 3">V23-08</strain>
    </source>
</reference>